<accession>A0A8S5TZM6</accession>
<proteinExistence type="predicted"/>
<protein>
    <submittedName>
        <fullName evidence="1">Uncharacterized protein</fullName>
    </submittedName>
</protein>
<name>A0A8S5TZM6_9CAUD</name>
<organism evidence="1">
    <name type="scientific">Siphoviridae sp. ctuvi3</name>
    <dbReference type="NCBI Taxonomy" id="2825718"/>
    <lineage>
        <taxon>Viruses</taxon>
        <taxon>Duplodnaviria</taxon>
        <taxon>Heunggongvirae</taxon>
        <taxon>Uroviricota</taxon>
        <taxon>Caudoviricetes</taxon>
    </lineage>
</organism>
<sequence length="80" mass="8989">MLGTTKSSTTLWLVLLFPRQLKYNIVVPLLQVKIAKGGSAMYIFRASITTKDGQKIYAKDHGKKAFRIWVGPGPEPKKKK</sequence>
<evidence type="ECO:0000313" key="1">
    <source>
        <dbReference type="EMBL" id="DAF87661.1"/>
    </source>
</evidence>
<reference evidence="1" key="1">
    <citation type="journal article" date="2021" name="Proc. Natl. Acad. Sci. U.S.A.">
        <title>A Catalog of Tens of Thousands of Viruses from Human Metagenomes Reveals Hidden Associations with Chronic Diseases.</title>
        <authorList>
            <person name="Tisza M.J."/>
            <person name="Buck C.B."/>
        </authorList>
    </citation>
    <scope>NUCLEOTIDE SEQUENCE</scope>
    <source>
        <strain evidence="1">Ctuvi3</strain>
    </source>
</reference>
<dbReference type="EMBL" id="BK015965">
    <property type="protein sequence ID" value="DAF87661.1"/>
    <property type="molecule type" value="Genomic_DNA"/>
</dbReference>